<reference evidence="2" key="1">
    <citation type="submission" date="2021-03" db="EMBL/GenBank/DDBJ databases">
        <title>Chromosome level genome of the anhydrobiotic midge Polypedilum vanderplanki.</title>
        <authorList>
            <person name="Yoshida Y."/>
            <person name="Kikawada T."/>
            <person name="Gusev O."/>
        </authorList>
    </citation>
    <scope>NUCLEOTIDE SEQUENCE</scope>
    <source>
        <strain evidence="2">NIAS01</strain>
        <tissue evidence="2">Whole body or cell culture</tissue>
    </source>
</reference>
<evidence type="ECO:0000256" key="1">
    <source>
        <dbReference type="SAM" id="SignalP"/>
    </source>
</evidence>
<feature type="signal peptide" evidence="1">
    <location>
        <begin position="1"/>
        <end position="24"/>
    </location>
</feature>
<accession>A0A9J6BA94</accession>
<sequence length="110" mass="12440">MMKFLTLNFLVLGIIFNLSYFCETAPRSKDFMFCEMCFIRQDPCAETCELGLGRMNDNSDVCYLCKTGQGPCPLSNICGFDDLGRMNDWKGSWSGIGFNPFLNRGGIIYN</sequence>
<dbReference type="AlphaFoldDB" id="A0A9J6BA94"/>
<dbReference type="Proteomes" id="UP001107558">
    <property type="component" value="Chromosome 4"/>
</dbReference>
<evidence type="ECO:0000313" key="2">
    <source>
        <dbReference type="EMBL" id="KAG5666618.1"/>
    </source>
</evidence>
<keyword evidence="1" id="KW-0732">Signal</keyword>
<keyword evidence="3" id="KW-1185">Reference proteome</keyword>
<protein>
    <submittedName>
        <fullName evidence="2">Uncharacterized protein</fullName>
    </submittedName>
</protein>
<dbReference type="EMBL" id="JADBJN010000004">
    <property type="protein sequence ID" value="KAG5666618.1"/>
    <property type="molecule type" value="Genomic_DNA"/>
</dbReference>
<organism evidence="2 3">
    <name type="scientific">Polypedilum vanderplanki</name>
    <name type="common">Sleeping chironomid midge</name>
    <dbReference type="NCBI Taxonomy" id="319348"/>
    <lineage>
        <taxon>Eukaryota</taxon>
        <taxon>Metazoa</taxon>
        <taxon>Ecdysozoa</taxon>
        <taxon>Arthropoda</taxon>
        <taxon>Hexapoda</taxon>
        <taxon>Insecta</taxon>
        <taxon>Pterygota</taxon>
        <taxon>Neoptera</taxon>
        <taxon>Endopterygota</taxon>
        <taxon>Diptera</taxon>
        <taxon>Nematocera</taxon>
        <taxon>Chironomoidea</taxon>
        <taxon>Chironomidae</taxon>
        <taxon>Chironominae</taxon>
        <taxon>Polypedilum</taxon>
        <taxon>Polypedilum</taxon>
    </lineage>
</organism>
<feature type="chain" id="PRO_5039886270" evidence="1">
    <location>
        <begin position="25"/>
        <end position="110"/>
    </location>
</feature>
<comment type="caution">
    <text evidence="2">The sequence shown here is derived from an EMBL/GenBank/DDBJ whole genome shotgun (WGS) entry which is preliminary data.</text>
</comment>
<evidence type="ECO:0000313" key="3">
    <source>
        <dbReference type="Proteomes" id="UP001107558"/>
    </source>
</evidence>
<proteinExistence type="predicted"/>
<gene>
    <name evidence="2" type="ORF">PVAND_014634</name>
</gene>
<name>A0A9J6BA94_POLVA</name>